<dbReference type="SUPFAM" id="SSF52821">
    <property type="entry name" value="Rhodanese/Cell cycle control phosphatase"/>
    <property type="match status" value="1"/>
</dbReference>
<dbReference type="SMART" id="SM00450">
    <property type="entry name" value="RHOD"/>
    <property type="match status" value="1"/>
</dbReference>
<dbReference type="InterPro" id="IPR052367">
    <property type="entry name" value="Thiosulfate_ST/Rhodanese-like"/>
</dbReference>
<evidence type="ECO:0000313" key="3">
    <source>
        <dbReference type="Proteomes" id="UP000196138"/>
    </source>
</evidence>
<proteinExistence type="predicted"/>
<dbReference type="Proteomes" id="UP000196138">
    <property type="component" value="Chromosome"/>
</dbReference>
<organism evidence="2 3">
    <name type="scientific">Comamonas serinivorans</name>
    <dbReference type="NCBI Taxonomy" id="1082851"/>
    <lineage>
        <taxon>Bacteria</taxon>
        <taxon>Pseudomonadati</taxon>
        <taxon>Pseudomonadota</taxon>
        <taxon>Betaproteobacteria</taxon>
        <taxon>Burkholderiales</taxon>
        <taxon>Comamonadaceae</taxon>
        <taxon>Comamonas</taxon>
    </lineage>
</organism>
<feature type="domain" description="Rhodanese" evidence="1">
    <location>
        <begin position="40"/>
        <end position="142"/>
    </location>
</feature>
<dbReference type="Pfam" id="PF00581">
    <property type="entry name" value="Rhodanese"/>
    <property type="match status" value="1"/>
</dbReference>
<dbReference type="InterPro" id="IPR036873">
    <property type="entry name" value="Rhodanese-like_dom_sf"/>
</dbReference>
<gene>
    <name evidence="2" type="ORF">CCO03_05525</name>
</gene>
<evidence type="ECO:0000259" key="1">
    <source>
        <dbReference type="PROSITE" id="PS50206"/>
    </source>
</evidence>
<dbReference type="OrthoDB" id="9784009at2"/>
<accession>A0A1Y0ELB3</accession>
<keyword evidence="3" id="KW-1185">Reference proteome</keyword>
<dbReference type="PANTHER" id="PTHR45431">
    <property type="entry name" value="RHODANESE-LIKE DOMAIN-CONTAINING PROTEIN 15, CHLOROPLASTIC"/>
    <property type="match status" value="1"/>
</dbReference>
<dbReference type="EMBL" id="CP021455">
    <property type="protein sequence ID" value="ARU04208.1"/>
    <property type="molecule type" value="Genomic_DNA"/>
</dbReference>
<dbReference type="InterPro" id="IPR001763">
    <property type="entry name" value="Rhodanese-like_dom"/>
</dbReference>
<evidence type="ECO:0000313" key="2">
    <source>
        <dbReference type="EMBL" id="ARU04208.1"/>
    </source>
</evidence>
<name>A0A1Y0ELB3_9BURK</name>
<dbReference type="Gene3D" id="3.40.250.10">
    <property type="entry name" value="Rhodanese-like domain"/>
    <property type="match status" value="1"/>
</dbReference>
<dbReference type="KEGG" id="cser:CCO03_05525"/>
<dbReference type="AlphaFoldDB" id="A0A1Y0ELB3"/>
<reference evidence="2 3" key="1">
    <citation type="submission" date="2017-05" db="EMBL/GenBank/DDBJ databases">
        <authorList>
            <person name="Song R."/>
            <person name="Chenine A.L."/>
            <person name="Ruprecht R.M."/>
        </authorList>
    </citation>
    <scope>NUCLEOTIDE SEQUENCE [LARGE SCALE GENOMIC DNA]</scope>
    <source>
        <strain evidence="2 3">DSM 26136</strain>
    </source>
</reference>
<dbReference type="RefSeq" id="WP_087278310.1">
    <property type="nucleotide sequence ID" value="NZ_CP021455.1"/>
</dbReference>
<dbReference type="PANTHER" id="PTHR45431:SF3">
    <property type="entry name" value="RHODANESE-LIKE DOMAIN-CONTAINING PROTEIN 15, CHLOROPLASTIC"/>
    <property type="match status" value="1"/>
</dbReference>
<sequence>MSTTTLTEIPELQAARESAQAQQLPHAGSVEPTVAWQLVQRGHALLVDVRSAEERKFVGHVPGSLHLPWATGTSLTRNPRFARELAALAAKHADQGALLLLCRSGKRSALAAEVAAQAGLTHVFNVSEGFEGDLDDAQQRGHFNGWRYYGLPWTQD</sequence>
<dbReference type="PROSITE" id="PS50206">
    <property type="entry name" value="RHODANESE_3"/>
    <property type="match status" value="1"/>
</dbReference>
<protein>
    <submittedName>
        <fullName evidence="2">Rhodanese</fullName>
    </submittedName>
</protein>